<dbReference type="EMBL" id="JABVCQ010000007">
    <property type="protein sequence ID" value="MBB1125538.1"/>
    <property type="molecule type" value="Genomic_DNA"/>
</dbReference>
<gene>
    <name evidence="1" type="ORF">HUK38_04740</name>
</gene>
<evidence type="ECO:0000313" key="1">
    <source>
        <dbReference type="EMBL" id="MBB1125538.1"/>
    </source>
</evidence>
<protein>
    <submittedName>
        <fullName evidence="1">Terminase small subunit</fullName>
    </submittedName>
</protein>
<reference evidence="1 2" key="1">
    <citation type="journal article" date="2020" name="Arch. Microbiol.">
        <title>The genome sequence of the giant phototrophic gammaproteobacterium Thiospirillum jenense gives insight into its physiological properties and phylogenetic relationships.</title>
        <authorList>
            <person name="Imhoff J.F."/>
            <person name="Meyer T.E."/>
            <person name="Kyndt J.A."/>
        </authorList>
    </citation>
    <scope>NUCLEOTIDE SEQUENCE [LARGE SCALE GENOMIC DNA]</scope>
    <source>
        <strain evidence="1 2">DSM 216</strain>
    </source>
</reference>
<organism evidence="1 2">
    <name type="scientific">Thiospirillum jenense</name>
    <dbReference type="NCBI Taxonomy" id="1653858"/>
    <lineage>
        <taxon>Bacteria</taxon>
        <taxon>Pseudomonadati</taxon>
        <taxon>Pseudomonadota</taxon>
        <taxon>Gammaproteobacteria</taxon>
        <taxon>Chromatiales</taxon>
        <taxon>Chromatiaceae</taxon>
        <taxon>Thiospirillum</taxon>
    </lineage>
</organism>
<name>A0A839HE64_9GAMM</name>
<sequence length="161" mass="17728">MSLESISWYSDKTGMTRVTVKKRLETSGIASTHGAKSAILYDTKDALPALYGRESLSNQGDLMSARAENLRADTRIKELKEQQLRRELAPIVVLEYALSSLCAQVSAILDSIAPKLKRRLPQLTAADIDIIRSEIAKARNAAATIELEFDSGSENNIAEYD</sequence>
<dbReference type="InterPro" id="IPR010906">
    <property type="entry name" value="Phage_lambda_Nu1_terminase-ssu"/>
</dbReference>
<comment type="caution">
    <text evidence="1">The sequence shown here is derived from an EMBL/GenBank/DDBJ whole genome shotgun (WGS) entry which is preliminary data.</text>
</comment>
<accession>A0A839HE64</accession>
<dbReference type="RefSeq" id="WP_182582985.1">
    <property type="nucleotide sequence ID" value="NZ_JABVCQ010000007.1"/>
</dbReference>
<proteinExistence type="predicted"/>
<dbReference type="AlphaFoldDB" id="A0A839HE64"/>
<keyword evidence="2" id="KW-1185">Reference proteome</keyword>
<dbReference type="Proteomes" id="UP000548632">
    <property type="component" value="Unassembled WGS sequence"/>
</dbReference>
<evidence type="ECO:0000313" key="2">
    <source>
        <dbReference type="Proteomes" id="UP000548632"/>
    </source>
</evidence>
<dbReference type="Pfam" id="PF07471">
    <property type="entry name" value="Phage_Nu1"/>
    <property type="match status" value="1"/>
</dbReference>